<gene>
    <name evidence="1" type="ORF">CCAP1982_LOCUS3731</name>
</gene>
<name>A0A811U929_CERCA</name>
<accession>A0A811U929</accession>
<keyword evidence="2" id="KW-1185">Reference proteome</keyword>
<dbReference type="AlphaFoldDB" id="A0A811U929"/>
<evidence type="ECO:0000313" key="1">
    <source>
        <dbReference type="EMBL" id="CAD6995000.1"/>
    </source>
</evidence>
<sequence length="158" mass="17767">MFNNLDVVYQDSNPGRQTPIPIKLLTIYFPPPLACFSNLQYKECDRISRQSRQPKTNLPLQHTPEFIIMSNRATERQSNTSSAYSEAKLPTSSGRVGGRCRVASGKCSHLHFSTFTFASALKQAHEQIDKRDKLPNQPNMVRDEDVMESVVYSNSSAG</sequence>
<dbReference type="EMBL" id="CAJHJT010000001">
    <property type="protein sequence ID" value="CAD6995000.1"/>
    <property type="molecule type" value="Genomic_DNA"/>
</dbReference>
<comment type="caution">
    <text evidence="1">The sequence shown here is derived from an EMBL/GenBank/DDBJ whole genome shotgun (WGS) entry which is preliminary data.</text>
</comment>
<protein>
    <submittedName>
        <fullName evidence="1">(Mediterranean fruit fly) hypothetical protein</fullName>
    </submittedName>
</protein>
<reference evidence="1" key="1">
    <citation type="submission" date="2020-11" db="EMBL/GenBank/DDBJ databases">
        <authorList>
            <person name="Whitehead M."/>
        </authorList>
    </citation>
    <scope>NUCLEOTIDE SEQUENCE</scope>
    <source>
        <strain evidence="1">EGII</strain>
    </source>
</reference>
<proteinExistence type="predicted"/>
<organism evidence="1 2">
    <name type="scientific">Ceratitis capitata</name>
    <name type="common">Mediterranean fruit fly</name>
    <name type="synonym">Tephritis capitata</name>
    <dbReference type="NCBI Taxonomy" id="7213"/>
    <lineage>
        <taxon>Eukaryota</taxon>
        <taxon>Metazoa</taxon>
        <taxon>Ecdysozoa</taxon>
        <taxon>Arthropoda</taxon>
        <taxon>Hexapoda</taxon>
        <taxon>Insecta</taxon>
        <taxon>Pterygota</taxon>
        <taxon>Neoptera</taxon>
        <taxon>Endopterygota</taxon>
        <taxon>Diptera</taxon>
        <taxon>Brachycera</taxon>
        <taxon>Muscomorpha</taxon>
        <taxon>Tephritoidea</taxon>
        <taxon>Tephritidae</taxon>
        <taxon>Ceratitis</taxon>
        <taxon>Ceratitis</taxon>
    </lineage>
</organism>
<dbReference type="Proteomes" id="UP000606786">
    <property type="component" value="Unassembled WGS sequence"/>
</dbReference>
<evidence type="ECO:0000313" key="2">
    <source>
        <dbReference type="Proteomes" id="UP000606786"/>
    </source>
</evidence>